<keyword evidence="7" id="KW-1185">Reference proteome</keyword>
<gene>
    <name evidence="6" type="ORF">CAEBREN_05357</name>
</gene>
<evidence type="ECO:0000256" key="2">
    <source>
        <dbReference type="ARBA" id="ARBA00022801"/>
    </source>
</evidence>
<dbReference type="GO" id="GO:0043139">
    <property type="term" value="F:5'-3' DNA helicase activity"/>
    <property type="evidence" value="ECO:0007669"/>
    <property type="project" value="TreeGrafter"/>
</dbReference>
<dbReference type="InterPro" id="IPR050534">
    <property type="entry name" value="Coronavir_polyprotein_1ab"/>
</dbReference>
<dbReference type="GO" id="GO:0005524">
    <property type="term" value="F:ATP binding"/>
    <property type="evidence" value="ECO:0007669"/>
    <property type="project" value="UniProtKB-KW"/>
</dbReference>
<evidence type="ECO:0000259" key="5">
    <source>
        <dbReference type="Pfam" id="PF13087"/>
    </source>
</evidence>
<proteinExistence type="predicted"/>
<protein>
    <recommendedName>
        <fullName evidence="5">DNA2/NAM7 helicase-like C-terminal domain-containing protein</fullName>
    </recommendedName>
</protein>
<dbReference type="HOGENOM" id="CLU_232378_0_0_1"/>
<evidence type="ECO:0000256" key="1">
    <source>
        <dbReference type="ARBA" id="ARBA00022741"/>
    </source>
</evidence>
<keyword evidence="2" id="KW-0378">Hydrolase</keyword>
<dbReference type="PANTHER" id="PTHR43788:SF16">
    <property type="entry name" value="HELICASE WITH ZINC FINGER 2"/>
    <property type="match status" value="1"/>
</dbReference>
<evidence type="ECO:0000313" key="7">
    <source>
        <dbReference type="Proteomes" id="UP000008068"/>
    </source>
</evidence>
<dbReference type="InterPro" id="IPR041679">
    <property type="entry name" value="DNA2/NAM7-like_C"/>
</dbReference>
<keyword evidence="4" id="KW-0067">ATP-binding</keyword>
<dbReference type="InParanoid" id="G0N0J6"/>
<keyword evidence="3" id="KW-0347">Helicase</keyword>
<dbReference type="eggNOG" id="KOG1801">
    <property type="taxonomic scope" value="Eukaryota"/>
</dbReference>
<sequence length="2101" mass="236952">MLPRRSPSPPSPPLDPALLQDPVLQLNVTTAAAELLKKHENTKEWRRMSFIWMKEKPAPISYPYRSPARICPLEMKTISKAPYDEPYAIYVVVEVRDNYALVLAHNPDLTRRDRPDLYTSRITCDSKDLLNPGEVSPKNYYPGDTIVITKMGPRPGADSSDVCKSFDGILTPSNHTFWMVSEFYLFERHLTPNNLIYKIPIKESIKMNSSEPGEDARGFWKNVCIVQNHNVVFRMVKEFWNEFGIYSSDHEHAVFGLILTPLFQPINPIIFLEMVSQATGEPVHSYVPPTIISINPATPASNHLIEQLLSMPTLFRNNSWSPETLSILAKAIRLGVSAKVAMENKNRDPLHYCTKIREVEKTIKGPIVKFLIKRSVGSVAVKIAEWMRLTNFLLITEAYSFAMKVVNANSSSRGLVITASLTSKKPSLQRDIERMEGKNVIVYQEIQENRHHLKFLPSQEELEEISIDSPIKELLERMLGKPGEKDMDIVGEGADPQSAYLHAITTSNHPAIAVDSCFRGGKTTVIANAMSTLAMGPTGIHIATATTNKSVATIVKTYLAMEDHPKAVRIVSKTTNEHADRSVRTEIDFPTLWIKVFRKFILSKVNSNESTDDELTQSALYHLAQEKLKIYDDDGDELVETLLKISDPLDLFDTFLEIYQPKVIFGTVFAITESLVEGLLNNQRTRIQTVQFDDANRLALADFYSLGTRCPRARFGFLGDTRQLPPFCDLELPWTLKRMAVGEVFQHSLDIFPSLQFKKVHGEASELVGICSNFFYNWKLAWNMDPSPLSVELNEHLEHTFGSALSLQILDLCGSIHEPVDTSLINEKEAKLAVELAQKLQLMHPKASIAITTFYKSQAGRVSSKIGSDDDFYIGTVDCSQDFNFDVNIVLTTRTTNFKDSKMFLSSPGRLNVALSRAKSHCFLFTVRRSAEALPLWKELFQKVSEDFVHDAVEFVERSSNTTLYLLQQLKDIVLSGTLPSTRMPDELVQDSSAAYSLNIAAPGIQKPQDSPPISIFSSTLSSTRMLEELHFEHHSQIILSYQYLLQQPMDNILSGTLPSTSMPDELGQSSFDAYSLNIAAPGAKTPQDNPPNYIFLEHPTIHTYARETDNMSNSDGPPPAKISKILDLSPTIPDPILKKLPEAPPPIKLPSLLYKADHPYVKLQQETTPPAPDVSITVAIRISTETTLQMLQDFRNQSIRWMRDSVEKLPTTHGVVHESMKAIIEKPDAINAIYILKSMDGRIATLVAHHQELVANDRPDLYMVHLSPFSNDILNPGAVEVNNYMIGDAFCVMSLHPHPDPPSFLTSFDKIQDPRSHRFWDVSDFYLIKREYTQDHLVAKVATPGKHQKHFFVVEGSAELHKIRNRRSELNTRPDRVYLGRKFVPQLKSGVPCTSVKGKLPLTTFPSTITEVAELPDGLLDQMDFETLLRIVRFGVCGVDAMINRVLDPEFYVSEARNVILTPTGRDFKLNIVSPSGPPCPKNWKEGTKFFIKNSMGTMEFRVEQEPEWTPKCLVLTGRPLNPKYDIDQVLTDGNLLVFQRLHLGQQHFLKHFPTTAPPPDSPLRSCLASLFGGAQFPTPSNLKSWDTRFGAIEFSKEQAAFVNNWVHSSIPAIQVDSCFRTGKTLMGVVGANLLTGVNILTAREEYAVEKLVKMHLSLSRDVRARAVRLGSNPRNPTSLDFSSLWPQVLLSKIQEIDESEALFFDQILVQSSMRHLIDDTTKDQKRIRHYRFRRRDLQEKFEEIQKSRPPATLNVLETFILIYKPKILFGTVEYFTEALNGDLKNLRDEIQTVTFDNANVLPYHQFFAIGAYCSKARFAFLGDSQQPGPRVEKGLPKVLEVYAYGNFFLKKKFPCFKFPEVYNCPARLVSACSSLFYGGTLKLTAPSVNCAKAQMLGAHFGSQIPIHAVKLDQETDEPKIVTGLIEQLRRKIPGISIGILSFSSPQLPKNSIPRDVFIGTIDEIKCREFDVTIVLVTGLSSIQAVASKKEAWVTVLSRARKCCVMMVDEKAEKDVPLVKQILCHVPERAFFAAKARTRLFPHRSKFKFHSMTSSFFCSRNDKSAFFSIENDPYFKIFHDKLLMVGLNLIYSIFTTKKIL</sequence>
<dbReference type="CDD" id="cd18808">
    <property type="entry name" value="SF1_C_Upf1"/>
    <property type="match status" value="1"/>
</dbReference>
<dbReference type="PANTHER" id="PTHR43788">
    <property type="entry name" value="DNA2/NAM7 HELICASE FAMILY MEMBER"/>
    <property type="match status" value="1"/>
</dbReference>
<dbReference type="GO" id="GO:0016787">
    <property type="term" value="F:hydrolase activity"/>
    <property type="evidence" value="ECO:0007669"/>
    <property type="project" value="UniProtKB-KW"/>
</dbReference>
<evidence type="ECO:0000313" key="6">
    <source>
        <dbReference type="EMBL" id="EGT48932.1"/>
    </source>
</evidence>
<evidence type="ECO:0000256" key="4">
    <source>
        <dbReference type="ARBA" id="ARBA00022840"/>
    </source>
</evidence>
<feature type="domain" description="DNA2/NAM7 helicase-like C-terminal" evidence="5">
    <location>
        <begin position="766"/>
        <end position="925"/>
    </location>
</feature>
<dbReference type="SUPFAM" id="SSF52540">
    <property type="entry name" value="P-loop containing nucleoside triphosphate hydrolases"/>
    <property type="match status" value="2"/>
</dbReference>
<dbReference type="Gene3D" id="3.40.50.300">
    <property type="entry name" value="P-loop containing nucleotide triphosphate hydrolases"/>
    <property type="match status" value="3"/>
</dbReference>
<keyword evidence="1" id="KW-0547">Nucleotide-binding</keyword>
<organism evidence="7">
    <name type="scientific">Caenorhabditis brenneri</name>
    <name type="common">Nematode worm</name>
    <dbReference type="NCBI Taxonomy" id="135651"/>
    <lineage>
        <taxon>Eukaryota</taxon>
        <taxon>Metazoa</taxon>
        <taxon>Ecdysozoa</taxon>
        <taxon>Nematoda</taxon>
        <taxon>Chromadorea</taxon>
        <taxon>Rhabditida</taxon>
        <taxon>Rhabditina</taxon>
        <taxon>Rhabditomorpha</taxon>
        <taxon>Rhabditoidea</taxon>
        <taxon>Rhabditidae</taxon>
        <taxon>Peloderinae</taxon>
        <taxon>Caenorhabditis</taxon>
    </lineage>
</organism>
<accession>G0N0J6</accession>
<name>G0N0J6_CAEBE</name>
<dbReference type="EMBL" id="GL379824">
    <property type="protein sequence ID" value="EGT48932.1"/>
    <property type="molecule type" value="Genomic_DNA"/>
</dbReference>
<dbReference type="Pfam" id="PF13087">
    <property type="entry name" value="AAA_12"/>
    <property type="match status" value="1"/>
</dbReference>
<dbReference type="OrthoDB" id="5851052at2759"/>
<dbReference type="InterPro" id="IPR047187">
    <property type="entry name" value="SF1_C_Upf1"/>
</dbReference>
<dbReference type="Proteomes" id="UP000008068">
    <property type="component" value="Unassembled WGS sequence"/>
</dbReference>
<evidence type="ECO:0000256" key="3">
    <source>
        <dbReference type="ARBA" id="ARBA00022806"/>
    </source>
</evidence>
<dbReference type="InterPro" id="IPR027417">
    <property type="entry name" value="P-loop_NTPase"/>
</dbReference>
<dbReference type="STRING" id="135651.G0N0J6"/>
<reference evidence="7" key="1">
    <citation type="submission" date="2011-07" db="EMBL/GenBank/DDBJ databases">
        <authorList>
            <consortium name="Caenorhabditis brenneri Sequencing and Analysis Consortium"/>
            <person name="Wilson R.K."/>
        </authorList>
    </citation>
    <scope>NUCLEOTIDE SEQUENCE [LARGE SCALE GENOMIC DNA]</scope>
    <source>
        <strain evidence="7">PB2801</strain>
    </source>
</reference>